<evidence type="ECO:0000256" key="1">
    <source>
        <dbReference type="PIRSR" id="PIRSR601310-1"/>
    </source>
</evidence>
<dbReference type="PROSITE" id="PS00892">
    <property type="entry name" value="HIT_1"/>
    <property type="match status" value="1"/>
</dbReference>
<feature type="short sequence motif" description="Histidine triad motif" evidence="2 3">
    <location>
        <begin position="96"/>
        <end position="100"/>
    </location>
</feature>
<dbReference type="InterPro" id="IPR036265">
    <property type="entry name" value="HIT-like_sf"/>
</dbReference>
<reference evidence="5" key="1">
    <citation type="journal article" date="2020" name="mSystems">
        <title>Genome- and Community-Level Interaction Insights into Carbon Utilization and Element Cycling Functions of Hydrothermarchaeota in Hydrothermal Sediment.</title>
        <authorList>
            <person name="Zhou Z."/>
            <person name="Liu Y."/>
            <person name="Xu W."/>
            <person name="Pan J."/>
            <person name="Luo Z.H."/>
            <person name="Li M."/>
        </authorList>
    </citation>
    <scope>NUCLEOTIDE SEQUENCE [LARGE SCALE GENOMIC DNA]</scope>
    <source>
        <strain evidence="5">SpSt-609</strain>
    </source>
</reference>
<dbReference type="Pfam" id="PF11969">
    <property type="entry name" value="DcpS_C"/>
    <property type="match status" value="1"/>
</dbReference>
<dbReference type="PANTHER" id="PTHR23089">
    <property type="entry name" value="HISTIDINE TRIAD HIT PROTEIN"/>
    <property type="match status" value="1"/>
</dbReference>
<dbReference type="SUPFAM" id="SSF54197">
    <property type="entry name" value="HIT-like"/>
    <property type="match status" value="1"/>
</dbReference>
<evidence type="ECO:0000256" key="3">
    <source>
        <dbReference type="PROSITE-ProRule" id="PRU00464"/>
    </source>
</evidence>
<dbReference type="PRINTS" id="PR00332">
    <property type="entry name" value="HISTRIAD"/>
</dbReference>
<feature type="active site" description="Tele-AMP-histidine intermediate" evidence="1">
    <location>
        <position position="98"/>
    </location>
</feature>
<sequence>MADCVFCKIIDGQIPSEKVHEDEDFIVIKDIRPVAPVHLLVIYKKHIPTVNDLAAEDSQKLWRIFEVIKKVTKEQGLESFRIVQNNGKDAGQEIPHIHFHIIGGRRLGHIG</sequence>
<evidence type="ECO:0000256" key="2">
    <source>
        <dbReference type="PIRSR" id="PIRSR601310-3"/>
    </source>
</evidence>
<feature type="domain" description="HIT" evidence="4">
    <location>
        <begin position="5"/>
        <end position="111"/>
    </location>
</feature>
<gene>
    <name evidence="5" type="ORF">ENT77_04040</name>
</gene>
<dbReference type="CDD" id="cd01276">
    <property type="entry name" value="PKCI_related"/>
    <property type="match status" value="1"/>
</dbReference>
<evidence type="ECO:0000259" key="4">
    <source>
        <dbReference type="PROSITE" id="PS51084"/>
    </source>
</evidence>
<accession>A0A7C5VLR0</accession>
<dbReference type="Gene3D" id="3.30.428.10">
    <property type="entry name" value="HIT-like"/>
    <property type="match status" value="1"/>
</dbReference>
<dbReference type="GO" id="GO:0003824">
    <property type="term" value="F:catalytic activity"/>
    <property type="evidence" value="ECO:0007669"/>
    <property type="project" value="InterPro"/>
</dbReference>
<dbReference type="EMBL" id="DSZY01000018">
    <property type="protein sequence ID" value="HGU40352.1"/>
    <property type="molecule type" value="Genomic_DNA"/>
</dbReference>
<comment type="caution">
    <text evidence="5">The sequence shown here is derived from an EMBL/GenBank/DDBJ whole genome shotgun (WGS) entry which is preliminary data.</text>
</comment>
<protein>
    <submittedName>
        <fullName evidence="5">Histidine triad nucleotide-binding protein</fullName>
    </submittedName>
</protein>
<dbReference type="InterPro" id="IPR011146">
    <property type="entry name" value="HIT-like"/>
</dbReference>
<dbReference type="PROSITE" id="PS51084">
    <property type="entry name" value="HIT_2"/>
    <property type="match status" value="1"/>
</dbReference>
<dbReference type="AlphaFoldDB" id="A0A7C5VLR0"/>
<evidence type="ECO:0000313" key="5">
    <source>
        <dbReference type="EMBL" id="HGU40352.1"/>
    </source>
</evidence>
<dbReference type="InterPro" id="IPR001310">
    <property type="entry name" value="Histidine_triad_HIT"/>
</dbReference>
<dbReference type="InterPro" id="IPR019808">
    <property type="entry name" value="Histidine_triad_CS"/>
</dbReference>
<name>A0A7C5VLR0_9BACT</name>
<organism evidence="5">
    <name type="scientific">Fervidobacterium thailandense</name>
    <dbReference type="NCBI Taxonomy" id="1008305"/>
    <lineage>
        <taxon>Bacteria</taxon>
        <taxon>Thermotogati</taxon>
        <taxon>Thermotogota</taxon>
        <taxon>Thermotogae</taxon>
        <taxon>Thermotogales</taxon>
        <taxon>Fervidobacteriaceae</taxon>
        <taxon>Fervidobacterium</taxon>
    </lineage>
</organism>
<proteinExistence type="predicted"/>